<feature type="signal peptide" evidence="1">
    <location>
        <begin position="1"/>
        <end position="15"/>
    </location>
</feature>
<proteinExistence type="predicted"/>
<accession>W6UHY4</accession>
<evidence type="ECO:0000256" key="1">
    <source>
        <dbReference type="SAM" id="SignalP"/>
    </source>
</evidence>
<feature type="chain" id="PRO_5013039855" evidence="1">
    <location>
        <begin position="16"/>
        <end position="89"/>
    </location>
</feature>
<evidence type="ECO:0000313" key="3">
    <source>
        <dbReference type="Proteomes" id="UP000019149"/>
    </source>
</evidence>
<organism evidence="2 3">
    <name type="scientific">Echinococcus granulosus</name>
    <name type="common">Hydatid tapeworm</name>
    <dbReference type="NCBI Taxonomy" id="6210"/>
    <lineage>
        <taxon>Eukaryota</taxon>
        <taxon>Metazoa</taxon>
        <taxon>Spiralia</taxon>
        <taxon>Lophotrochozoa</taxon>
        <taxon>Platyhelminthes</taxon>
        <taxon>Cestoda</taxon>
        <taxon>Eucestoda</taxon>
        <taxon>Cyclophyllidea</taxon>
        <taxon>Taeniidae</taxon>
        <taxon>Echinococcus</taxon>
        <taxon>Echinococcus granulosus group</taxon>
    </lineage>
</organism>
<dbReference type="KEGG" id="egl:EGR_04514"/>
<dbReference type="Proteomes" id="UP000019149">
    <property type="component" value="Unassembled WGS sequence"/>
</dbReference>
<keyword evidence="3" id="KW-1185">Reference proteome</keyword>
<comment type="caution">
    <text evidence="2">The sequence shown here is derived from an EMBL/GenBank/DDBJ whole genome shotgun (WGS) entry which is preliminary data.</text>
</comment>
<dbReference type="CTD" id="36340229"/>
<dbReference type="RefSeq" id="XP_024351877.1">
    <property type="nucleotide sequence ID" value="XM_024493763.1"/>
</dbReference>
<dbReference type="GeneID" id="36340229"/>
<gene>
    <name evidence="2" type="ORF">EGR_04514</name>
</gene>
<reference evidence="2 3" key="1">
    <citation type="journal article" date="2013" name="Nat. Genet.">
        <title>The genome of the hydatid tapeworm Echinococcus granulosus.</title>
        <authorList>
            <person name="Zheng H."/>
            <person name="Zhang W."/>
            <person name="Zhang L."/>
            <person name="Zhang Z."/>
            <person name="Li J."/>
            <person name="Lu G."/>
            <person name="Zhu Y."/>
            <person name="Wang Y."/>
            <person name="Huang Y."/>
            <person name="Liu J."/>
            <person name="Kang H."/>
            <person name="Chen J."/>
            <person name="Wang L."/>
            <person name="Chen A."/>
            <person name="Yu S."/>
            <person name="Gao Z."/>
            <person name="Jin L."/>
            <person name="Gu W."/>
            <person name="Wang Z."/>
            <person name="Zhao L."/>
            <person name="Shi B."/>
            <person name="Wen H."/>
            <person name="Lin R."/>
            <person name="Jones M.K."/>
            <person name="Brejova B."/>
            <person name="Vinar T."/>
            <person name="Zhao G."/>
            <person name="McManus D.P."/>
            <person name="Chen Z."/>
            <person name="Zhou Y."/>
            <person name="Wang S."/>
        </authorList>
    </citation>
    <scope>NUCLEOTIDE SEQUENCE [LARGE SCALE GENOMIC DNA]</scope>
</reference>
<evidence type="ECO:0000313" key="2">
    <source>
        <dbReference type="EMBL" id="EUB60681.1"/>
    </source>
</evidence>
<keyword evidence="1" id="KW-0732">Signal</keyword>
<protein>
    <submittedName>
        <fullName evidence="2">Uncharacterized protein</fullName>
    </submittedName>
</protein>
<sequence length="89" mass="10272">MFVLIVLFLCDYLNTHILCVLSGNLKYFRTFVYGTDVWSANTFAEVQLYNSRFAFSDTQECLSLALPMSEIELTLKYAYAEDSEDEDDV</sequence>
<dbReference type="AlphaFoldDB" id="W6UHY4"/>
<dbReference type="EMBL" id="APAU02000028">
    <property type="protein sequence ID" value="EUB60681.1"/>
    <property type="molecule type" value="Genomic_DNA"/>
</dbReference>
<name>W6UHY4_ECHGR</name>